<name>A0A0F9J2T4_9ZZZZ</name>
<dbReference type="PANTHER" id="PTHR48444">
    <property type="entry name" value="DNA TOPOISOMERASE 6 SUBUNIT B"/>
    <property type="match status" value="1"/>
</dbReference>
<proteinExistence type="predicted"/>
<organism evidence="2">
    <name type="scientific">marine sediment metagenome</name>
    <dbReference type="NCBI Taxonomy" id="412755"/>
    <lineage>
        <taxon>unclassified sequences</taxon>
        <taxon>metagenomes</taxon>
        <taxon>ecological metagenomes</taxon>
    </lineage>
</organism>
<reference evidence="2" key="1">
    <citation type="journal article" date="2015" name="Nature">
        <title>Complex archaea that bridge the gap between prokaryotes and eukaryotes.</title>
        <authorList>
            <person name="Spang A."/>
            <person name="Saw J.H."/>
            <person name="Jorgensen S.L."/>
            <person name="Zaremba-Niedzwiedzka K."/>
            <person name="Martijn J."/>
            <person name="Lind A.E."/>
            <person name="van Eijk R."/>
            <person name="Schleper C."/>
            <person name="Guy L."/>
            <person name="Ettema T.J."/>
        </authorList>
    </citation>
    <scope>NUCLEOTIDE SEQUENCE</scope>
</reference>
<evidence type="ECO:0000256" key="1">
    <source>
        <dbReference type="SAM" id="MobiDB-lite"/>
    </source>
</evidence>
<comment type="caution">
    <text evidence="2">The sequence shown here is derived from an EMBL/GenBank/DDBJ whole genome shotgun (WGS) entry which is preliminary data.</text>
</comment>
<sequence length="222" mass="24793">MTTKKAVSKKNKKQSDHAPKITAHDLAKGQREISVSEFFTKNRHLLGFDNPRKALLTTIKEGMDNSLDACEEAKILPDIKINIEQVNNAEGRFRVTIEDNGPGILKSQMPRIFGKLLYGSKFHRLKMSRGQQGIGISAAGMYGQLTTGKPVLITSKISPKKPAHHYSLVIDTQKNEPKIIKDVEVKWDTKHGTKVVIELEAKYQKGRQSVDDYIEQTGIANA</sequence>
<feature type="region of interest" description="Disordered" evidence="1">
    <location>
        <begin position="1"/>
        <end position="20"/>
    </location>
</feature>
<dbReference type="PANTHER" id="PTHR48444:SF1">
    <property type="entry name" value="DNA TOPOISOMERASE 6 SUBUNIT B"/>
    <property type="match status" value="1"/>
</dbReference>
<evidence type="ECO:0000313" key="2">
    <source>
        <dbReference type="EMBL" id="KKL93477.1"/>
    </source>
</evidence>
<feature type="non-terminal residue" evidence="2">
    <location>
        <position position="222"/>
    </location>
</feature>
<feature type="compositionally biased region" description="Basic residues" evidence="1">
    <location>
        <begin position="1"/>
        <end position="12"/>
    </location>
</feature>
<dbReference type="InterPro" id="IPR036890">
    <property type="entry name" value="HATPase_C_sf"/>
</dbReference>
<protein>
    <submittedName>
        <fullName evidence="2">Uncharacterized protein</fullName>
    </submittedName>
</protein>
<dbReference type="Gene3D" id="3.30.565.10">
    <property type="entry name" value="Histidine kinase-like ATPase, C-terminal domain"/>
    <property type="match status" value="1"/>
</dbReference>
<dbReference type="SUPFAM" id="SSF55874">
    <property type="entry name" value="ATPase domain of HSP90 chaperone/DNA topoisomerase II/histidine kinase"/>
    <property type="match status" value="1"/>
</dbReference>
<dbReference type="AlphaFoldDB" id="A0A0F9J2T4"/>
<accession>A0A0F9J2T4</accession>
<dbReference type="Pfam" id="PF13589">
    <property type="entry name" value="HATPase_c_3"/>
    <property type="match status" value="1"/>
</dbReference>
<dbReference type="NCBIfam" id="NF003218">
    <property type="entry name" value="PRK04184.1"/>
    <property type="match status" value="1"/>
</dbReference>
<dbReference type="EMBL" id="LAZR01019176">
    <property type="protein sequence ID" value="KKL93477.1"/>
    <property type="molecule type" value="Genomic_DNA"/>
</dbReference>
<gene>
    <name evidence="2" type="ORF">LCGC14_1874280</name>
</gene>